<dbReference type="EC" id="2.8.3.-" evidence="2"/>
<reference evidence="3" key="1">
    <citation type="journal article" date="2019" name="Int. J. Syst. Evol. Microbiol.">
        <title>The Global Catalogue of Microorganisms (GCM) 10K type strain sequencing project: providing services to taxonomists for standard genome sequencing and annotation.</title>
        <authorList>
            <consortium name="The Broad Institute Genomics Platform"/>
            <consortium name="The Broad Institute Genome Sequencing Center for Infectious Disease"/>
            <person name="Wu L."/>
            <person name="Ma J."/>
        </authorList>
    </citation>
    <scope>NUCLEOTIDE SEQUENCE [LARGE SCALE GENOMIC DNA]</scope>
    <source>
        <strain evidence="3">PCU 347</strain>
    </source>
</reference>
<feature type="region of interest" description="Disordered" evidence="1">
    <location>
        <begin position="226"/>
        <end position="247"/>
    </location>
</feature>
<sequence length="247" mass="25323">MPTPRDIVRDPARALAGLPGLAEGATLALGGPPLPESLLARLLGSGPRGLHLLCARAALDSPRVRQLLADGRFSGCTVAVPSPAEGGTGPTAPVPVEWLTVQEMTEGLRAGAAGVADFYSPGEVHTAIRTPSPDQARDKPAHLRLGALPFAHKASLRCDVALLYADEADLAGNLTVTGPFAELAAAMAHAAASATVAECAVVRTAGCLSRAATTVPGRYVTAVVPTSRHHRFPRRADGRTPPPGEAP</sequence>
<proteinExistence type="predicted"/>
<protein>
    <submittedName>
        <fullName evidence="2">CoA-transferase</fullName>
        <ecNumber evidence="2">2.8.3.-</ecNumber>
    </submittedName>
</protein>
<dbReference type="Gene3D" id="3.40.1080.10">
    <property type="entry name" value="Glutaconate Coenzyme A-transferase"/>
    <property type="match status" value="1"/>
</dbReference>
<keyword evidence="3" id="KW-1185">Reference proteome</keyword>
<dbReference type="Pfam" id="PF01144">
    <property type="entry name" value="CoA_trans"/>
    <property type="match status" value="1"/>
</dbReference>
<dbReference type="RefSeq" id="WP_381738142.1">
    <property type="nucleotide sequence ID" value="NZ_JBHSDP010000009.1"/>
</dbReference>
<evidence type="ECO:0000313" key="3">
    <source>
        <dbReference type="Proteomes" id="UP001595824"/>
    </source>
</evidence>
<dbReference type="SUPFAM" id="SSF100950">
    <property type="entry name" value="NagB/RpiA/CoA transferase-like"/>
    <property type="match status" value="1"/>
</dbReference>
<evidence type="ECO:0000313" key="2">
    <source>
        <dbReference type="EMBL" id="MFC4328091.1"/>
    </source>
</evidence>
<dbReference type="Proteomes" id="UP001595824">
    <property type="component" value="Unassembled WGS sequence"/>
</dbReference>
<evidence type="ECO:0000256" key="1">
    <source>
        <dbReference type="SAM" id="MobiDB-lite"/>
    </source>
</evidence>
<accession>A0ABV8TBW5</accession>
<dbReference type="GO" id="GO:0016740">
    <property type="term" value="F:transferase activity"/>
    <property type="evidence" value="ECO:0007669"/>
    <property type="project" value="UniProtKB-KW"/>
</dbReference>
<dbReference type="InterPro" id="IPR004165">
    <property type="entry name" value="CoA_trans_fam_I"/>
</dbReference>
<keyword evidence="2" id="KW-0808">Transferase</keyword>
<comment type="caution">
    <text evidence="2">The sequence shown here is derived from an EMBL/GenBank/DDBJ whole genome shotgun (WGS) entry which is preliminary data.</text>
</comment>
<dbReference type="EMBL" id="JBHSDP010000009">
    <property type="protein sequence ID" value="MFC4328091.1"/>
    <property type="molecule type" value="Genomic_DNA"/>
</dbReference>
<dbReference type="InterPro" id="IPR037171">
    <property type="entry name" value="NagB/RpiA_transferase-like"/>
</dbReference>
<name>A0ABV8TBW5_9ACTN</name>
<gene>
    <name evidence="2" type="ORF">ACFPC0_09635</name>
</gene>
<dbReference type="SMART" id="SM00882">
    <property type="entry name" value="CoA_trans"/>
    <property type="match status" value="1"/>
</dbReference>
<organism evidence="2 3">
    <name type="scientific">Streptomyces andamanensis</name>
    <dbReference type="NCBI Taxonomy" id="1565035"/>
    <lineage>
        <taxon>Bacteria</taxon>
        <taxon>Bacillati</taxon>
        <taxon>Actinomycetota</taxon>
        <taxon>Actinomycetes</taxon>
        <taxon>Kitasatosporales</taxon>
        <taxon>Streptomycetaceae</taxon>
        <taxon>Streptomyces</taxon>
    </lineage>
</organism>